<dbReference type="PANTHER" id="PTHR43335:SF4">
    <property type="entry name" value="ABC TRANSPORTER, ATP-BINDING PROTEIN"/>
    <property type="match status" value="1"/>
</dbReference>
<dbReference type="GO" id="GO:0005524">
    <property type="term" value="F:ATP binding"/>
    <property type="evidence" value="ECO:0007669"/>
    <property type="project" value="UniProtKB-KW"/>
</dbReference>
<comment type="caution">
    <text evidence="6">The sequence shown here is derived from an EMBL/GenBank/DDBJ whole genome shotgun (WGS) entry which is preliminary data.</text>
</comment>
<dbReference type="Proteomes" id="UP001529369">
    <property type="component" value="Unassembled WGS sequence"/>
</dbReference>
<dbReference type="PROSITE" id="PS50893">
    <property type="entry name" value="ABC_TRANSPORTER_2"/>
    <property type="match status" value="1"/>
</dbReference>
<feature type="domain" description="ABC transporter" evidence="5">
    <location>
        <begin position="3"/>
        <end position="231"/>
    </location>
</feature>
<evidence type="ECO:0000313" key="6">
    <source>
        <dbReference type="EMBL" id="MDN3562919.1"/>
    </source>
</evidence>
<reference evidence="7" key="1">
    <citation type="journal article" date="2019" name="Int. J. Syst. Evol. Microbiol.">
        <title>The Global Catalogue of Microorganisms (GCM) 10K type strain sequencing project: providing services to taxonomists for standard genome sequencing and annotation.</title>
        <authorList>
            <consortium name="The Broad Institute Genomics Platform"/>
            <consortium name="The Broad Institute Genome Sequencing Center for Infectious Disease"/>
            <person name="Wu L."/>
            <person name="Ma J."/>
        </authorList>
    </citation>
    <scope>NUCLEOTIDE SEQUENCE [LARGE SCALE GENOMIC DNA]</scope>
    <source>
        <strain evidence="7">CECT 7131</strain>
    </source>
</reference>
<keyword evidence="2" id="KW-0813">Transport</keyword>
<sequence>MILAINDLKLSIDGTPVLHDVHLSLDAGEVYGLLGPNGAGKSTTIAAAVGLLPADAGTVAVFGQDPRREPDAVRARIGVLPERNGFYDWMNGPAYLGFFAALYGREVSTTALEAMLARVGLAPRPGQRIGTYSRGMRQRLGLARALIAEPKLLVLDEPTNGLDPRGRRDVHDLLAGLAQEGTAILLCTHLLDDVERLCHRIGIIVAGRTVAEGSLAELAAGTGRHDRFAMHLDRPLAPDVVLPDGLSIVARDDPWITVDLAPGTDPAGMWRALLFAGWPIREIHRDAGGLEALYLALTEGKAP</sequence>
<protein>
    <submittedName>
        <fullName evidence="6">ABC transporter ATP-binding protein</fullName>
    </submittedName>
</protein>
<accession>A0ABT8A060</accession>
<dbReference type="CDD" id="cd03230">
    <property type="entry name" value="ABC_DR_subfamily_A"/>
    <property type="match status" value="1"/>
</dbReference>
<dbReference type="InterPro" id="IPR027417">
    <property type="entry name" value="P-loop_NTPase"/>
</dbReference>
<comment type="similarity">
    <text evidence="1">Belongs to the ABC transporter superfamily.</text>
</comment>
<dbReference type="EMBL" id="JAUFPN010000006">
    <property type="protein sequence ID" value="MDN3562919.1"/>
    <property type="molecule type" value="Genomic_DNA"/>
</dbReference>
<evidence type="ECO:0000256" key="4">
    <source>
        <dbReference type="ARBA" id="ARBA00022840"/>
    </source>
</evidence>
<evidence type="ECO:0000259" key="5">
    <source>
        <dbReference type="PROSITE" id="PS50893"/>
    </source>
</evidence>
<dbReference type="InterPro" id="IPR003439">
    <property type="entry name" value="ABC_transporter-like_ATP-bd"/>
</dbReference>
<dbReference type="Pfam" id="PF00005">
    <property type="entry name" value="ABC_tran"/>
    <property type="match status" value="1"/>
</dbReference>
<dbReference type="InterPro" id="IPR003593">
    <property type="entry name" value="AAA+_ATPase"/>
</dbReference>
<organism evidence="6 7">
    <name type="scientific">Paeniroseomonas aquatica</name>
    <dbReference type="NCBI Taxonomy" id="373043"/>
    <lineage>
        <taxon>Bacteria</taxon>
        <taxon>Pseudomonadati</taxon>
        <taxon>Pseudomonadota</taxon>
        <taxon>Alphaproteobacteria</taxon>
        <taxon>Acetobacterales</taxon>
        <taxon>Acetobacteraceae</taxon>
        <taxon>Paeniroseomonas</taxon>
    </lineage>
</organism>
<gene>
    <name evidence="6" type="ORF">QWZ14_00795</name>
</gene>
<evidence type="ECO:0000313" key="7">
    <source>
        <dbReference type="Proteomes" id="UP001529369"/>
    </source>
</evidence>
<dbReference type="RefSeq" id="WP_290314641.1">
    <property type="nucleotide sequence ID" value="NZ_JAUFPN010000006.1"/>
</dbReference>
<dbReference type="PANTHER" id="PTHR43335">
    <property type="entry name" value="ABC TRANSPORTER, ATP-BINDING PROTEIN"/>
    <property type="match status" value="1"/>
</dbReference>
<name>A0ABT8A060_9PROT</name>
<evidence type="ECO:0000256" key="1">
    <source>
        <dbReference type="ARBA" id="ARBA00005417"/>
    </source>
</evidence>
<keyword evidence="3" id="KW-0547">Nucleotide-binding</keyword>
<evidence type="ECO:0000256" key="3">
    <source>
        <dbReference type="ARBA" id="ARBA00022741"/>
    </source>
</evidence>
<evidence type="ECO:0000256" key="2">
    <source>
        <dbReference type="ARBA" id="ARBA00022448"/>
    </source>
</evidence>
<dbReference type="SMART" id="SM00382">
    <property type="entry name" value="AAA"/>
    <property type="match status" value="1"/>
</dbReference>
<keyword evidence="7" id="KW-1185">Reference proteome</keyword>
<dbReference type="SUPFAM" id="SSF52540">
    <property type="entry name" value="P-loop containing nucleoside triphosphate hydrolases"/>
    <property type="match status" value="1"/>
</dbReference>
<dbReference type="Gene3D" id="3.40.50.300">
    <property type="entry name" value="P-loop containing nucleotide triphosphate hydrolases"/>
    <property type="match status" value="1"/>
</dbReference>
<proteinExistence type="inferred from homology"/>
<keyword evidence="4 6" id="KW-0067">ATP-binding</keyword>